<evidence type="ECO:0000313" key="5">
    <source>
        <dbReference type="Proteomes" id="UP001281761"/>
    </source>
</evidence>
<protein>
    <submittedName>
        <fullName evidence="4">WASH complex subunit 4</fullName>
    </submittedName>
</protein>
<dbReference type="PANTHER" id="PTHR31409:SF0">
    <property type="entry name" value="WASH COMPLEX SUBUNIT 4"/>
    <property type="match status" value="1"/>
</dbReference>
<dbReference type="InterPro" id="IPR028191">
    <property type="entry name" value="WASH-4_N"/>
</dbReference>
<keyword evidence="5" id="KW-1185">Reference proteome</keyword>
<dbReference type="Pfam" id="PF14745">
    <property type="entry name" value="WASH-4_N"/>
    <property type="match status" value="1"/>
</dbReference>
<reference evidence="4 5" key="1">
    <citation type="journal article" date="2022" name="bioRxiv">
        <title>Genomics of Preaxostyla Flagellates Illuminates Evolutionary Transitions and the Path Towards Mitochondrial Loss.</title>
        <authorList>
            <person name="Novak L.V.F."/>
            <person name="Treitli S.C."/>
            <person name="Pyrih J."/>
            <person name="Halakuc P."/>
            <person name="Pipaliya S.V."/>
            <person name="Vacek V."/>
            <person name="Brzon O."/>
            <person name="Soukal P."/>
            <person name="Eme L."/>
            <person name="Dacks J.B."/>
            <person name="Karnkowska A."/>
            <person name="Elias M."/>
            <person name="Hampl V."/>
        </authorList>
    </citation>
    <scope>NUCLEOTIDE SEQUENCE [LARGE SCALE GENOMIC DNA]</scope>
    <source>
        <strain evidence="4">NAU3</strain>
        <tissue evidence="4">Gut</tissue>
    </source>
</reference>
<feature type="domain" description="WASH complex subunit 4 N-terminal" evidence="2">
    <location>
        <begin position="27"/>
        <end position="676"/>
    </location>
</feature>
<organism evidence="4 5">
    <name type="scientific">Blattamonas nauphoetae</name>
    <dbReference type="NCBI Taxonomy" id="2049346"/>
    <lineage>
        <taxon>Eukaryota</taxon>
        <taxon>Metamonada</taxon>
        <taxon>Preaxostyla</taxon>
        <taxon>Oxymonadida</taxon>
        <taxon>Blattamonas</taxon>
    </lineage>
</organism>
<gene>
    <name evidence="4" type="ORF">BLNAU_7309</name>
</gene>
<sequence>MTNYGYDPFNDEVAVPPSEAYLQSLRNFNNTYKNQIKDIQDRINVSACDDWNLQNCPFTIETKPYEQLNVLKMLSETSNVFFEKVMKVLVSLTLETQELENIARTQIYPTLIVYGHQASPDQPNGPSLTRQLSNESDIAIDFANFLPELLQIQFFIQRLTNVSTNLFRQLACLYDNQAPHCKESFSHVNLSSVWKTLEKLCIMMVTIDSIIESNQNIIEGFQVFQKVTKIVSTDPARFGVDEKSLRPFVMNMEFLEGTVLQSRIFTSFIRQPLHIQGVVPVLLNPGFSEAFHNALKTRIEGFLQRINGVDKKEIAATLFSLPNHLDSVETTLVGLVSLIAMYPQVYQTDFRDKSLFKEFWEGLRKVPVVLLQTSRSTIPFYPHKFLVEKYPECLYLLPKNSYSPKTMRADAVAFLHGMDSTFASRVLITTLRANVWAVEMESSLTSAAILAQKASTDAQRQSLNEKGMSGGDDEEREFNAKFNSFHQEPTHSPDETKSAQDTIKHRTKLIQQGLNLASSLQHLVTSYVCLYVALGEYFPQNQLKNILYAVSTLKNIFGAFFVRSSQIASSIAPIVEILGMEIGIRLQEIGERNGLTPSARLNRLRTDQLSALTLALKMTHSPITKNKIHCLEILVDVLGGKNSITFKDYHGLDLTLRHMRNLTDLTTAMAVSTDCSFLYYFRELYPEFFKLFSQSTSLAPNFNTFIVAIHDPLTFIQINPRVVDTYVKLVKDSMDDCLIKPLCMTIETRLRVDVQYTLHPISAESAMHAQTSAALSTASSSVQSGPSPDDRIPLIFCSMAPLRLFGEVLRVKHLIESYLSATFYNLTTLHLSDWKTYNEMSSLALQKFQLHIMDSHLPTQTLEQGLDVIEVTRNLHFFVSRYNYSMNSQLFIEKPSTNKTMNSMSVRHFANSIRTHGTGILNTTVNLAYTLLAKDLGVFCQFLQDEHIKSMLAREFRNWKKNKDEWGGRYPWENAQNLVKNIRRLGVSGEGVTFIEEFRQLLTKIGNVLGFIRMMRSGSQRYCSGAIKFVPDLNHVGSFKDYATQDKLSSFTTQCAESLDSTLGNLLMNFAEGTDFFQLLLQVFREKMKDDGVDGMYLRAFPFIIPAVTVIFVDSMISQKDSLSKKRQGAGFCDDGFAIGIAFILSLLKQNGPWKSLHWFDSVYAYLAEQRASVEKQQHSGRRTQEDLQTLNITLKKNEAHVHEFTLLSYAFSGARVLFSEQ</sequence>
<dbReference type="InterPro" id="IPR027307">
    <property type="entry name" value="WASH7"/>
</dbReference>
<feature type="domain" description="WASH complex subunit 7 C-terminal" evidence="3">
    <location>
        <begin position="1052"/>
        <end position="1219"/>
    </location>
</feature>
<dbReference type="InterPro" id="IPR028283">
    <property type="entry name" value="WASH-7_C"/>
</dbReference>
<evidence type="ECO:0000259" key="1">
    <source>
        <dbReference type="Pfam" id="PF14744"/>
    </source>
</evidence>
<dbReference type="Pfam" id="PF14744">
    <property type="entry name" value="WASH-7_mid"/>
    <property type="match status" value="1"/>
</dbReference>
<evidence type="ECO:0000259" key="2">
    <source>
        <dbReference type="Pfam" id="PF14745"/>
    </source>
</evidence>
<name>A0ABQ9Y1W4_9EUKA</name>
<accession>A0ABQ9Y1W4</accession>
<comment type="caution">
    <text evidence="4">The sequence shown here is derived from an EMBL/GenBank/DDBJ whole genome shotgun (WGS) entry which is preliminary data.</text>
</comment>
<dbReference type="Pfam" id="PF14746">
    <property type="entry name" value="WASH-7_C"/>
    <property type="match status" value="1"/>
</dbReference>
<evidence type="ECO:0000313" key="4">
    <source>
        <dbReference type="EMBL" id="KAK2957654.1"/>
    </source>
</evidence>
<dbReference type="InterPro" id="IPR028282">
    <property type="entry name" value="WASH-7_central"/>
</dbReference>
<proteinExistence type="predicted"/>
<dbReference type="EMBL" id="JARBJD010000044">
    <property type="protein sequence ID" value="KAK2957654.1"/>
    <property type="molecule type" value="Genomic_DNA"/>
</dbReference>
<dbReference type="PANTHER" id="PTHR31409">
    <property type="entry name" value="WASH COMPLEX SUBUNIT 4"/>
    <property type="match status" value="1"/>
</dbReference>
<dbReference type="Proteomes" id="UP001281761">
    <property type="component" value="Unassembled WGS sequence"/>
</dbReference>
<evidence type="ECO:0000259" key="3">
    <source>
        <dbReference type="Pfam" id="PF14746"/>
    </source>
</evidence>
<feature type="domain" description="WASH complex subunit 7 central" evidence="1">
    <location>
        <begin position="677"/>
        <end position="1034"/>
    </location>
</feature>